<accession>A0ABV4WCM8</accession>
<reference evidence="1 2" key="1">
    <citation type="submission" date="2024-09" db="EMBL/GenBank/DDBJ databases">
        <title>Draft genome sequences of 6 high pH adapted Marinobacter shengliensis sp. isolated from Mariana forearc serpentinite mud volcanoes.</title>
        <authorList>
            <person name="Elkassas S."/>
            <person name="Serres M."/>
            <person name="Michael N."/>
            <person name="Amina P."/>
            <person name="Teodora Z."/>
            <person name="Julie H."/>
        </authorList>
    </citation>
    <scope>NUCLEOTIDE SEQUENCE [LARGE SCALE GENOMIC DNA]</scope>
    <source>
        <strain evidence="1 2">EB4</strain>
    </source>
</reference>
<comment type="caution">
    <text evidence="1">The sequence shown here is derived from an EMBL/GenBank/DDBJ whole genome shotgun (WGS) entry which is preliminary data.</text>
</comment>
<name>A0ABV4WCM8_9GAMM</name>
<keyword evidence="2" id="KW-1185">Reference proteome</keyword>
<evidence type="ECO:0000313" key="1">
    <source>
        <dbReference type="EMBL" id="MFB2717922.1"/>
    </source>
</evidence>
<proteinExistence type="predicted"/>
<protein>
    <submittedName>
        <fullName evidence="1">Uncharacterized protein</fullName>
    </submittedName>
</protein>
<dbReference type="EMBL" id="JBHFLD010000068">
    <property type="protein sequence ID" value="MFB2717922.1"/>
    <property type="molecule type" value="Genomic_DNA"/>
</dbReference>
<evidence type="ECO:0000313" key="2">
    <source>
        <dbReference type="Proteomes" id="UP001576762"/>
    </source>
</evidence>
<dbReference type="Proteomes" id="UP001576762">
    <property type="component" value="Unassembled WGS sequence"/>
</dbReference>
<sequence>MNSLVYYLCFFSQGGGFLFPDELPPDYYSPGLFLVKPNQNGEYPYSFSFDAMDNGKRVSLNLVRADEGNPRSTLYVVRTKHYGSFWFNLERVNPLLPYLGTRPQLKNHRSFGVAITTDSVKLERVCHKFDFYFIGSTLREEDL</sequence>
<organism evidence="1 2">
    <name type="scientific">Marinobacter shengliensis</name>
    <dbReference type="NCBI Taxonomy" id="1389223"/>
    <lineage>
        <taxon>Bacteria</taxon>
        <taxon>Pseudomonadati</taxon>
        <taxon>Pseudomonadota</taxon>
        <taxon>Gammaproteobacteria</taxon>
        <taxon>Pseudomonadales</taxon>
        <taxon>Marinobacteraceae</taxon>
        <taxon>Marinobacter</taxon>
    </lineage>
</organism>
<gene>
    <name evidence="1" type="ORF">ACE05E_20855</name>
</gene>
<dbReference type="RefSeq" id="WP_374816262.1">
    <property type="nucleotide sequence ID" value="NZ_JBHFLD010000068.1"/>
</dbReference>